<proteinExistence type="predicted"/>
<dbReference type="EMBL" id="CP104562">
    <property type="protein sequence ID" value="UXH77660.1"/>
    <property type="molecule type" value="Genomic_DNA"/>
</dbReference>
<name>A0ABY6B2Z8_9BURK</name>
<evidence type="ECO:0000313" key="3">
    <source>
        <dbReference type="Proteomes" id="UP001064933"/>
    </source>
</evidence>
<reference evidence="2" key="1">
    <citation type="submission" date="2022-10" db="EMBL/GenBank/DDBJ databases">
        <title>Characterization and whole genome sequencing of a new Roseateles species, isolated from fresh water.</title>
        <authorList>
            <person name="Guliayeva D.Y."/>
            <person name="Akhremchuk A.E."/>
            <person name="Sikolenko M.A."/>
            <person name="Valentovich L.N."/>
            <person name="Sidarenka A.V."/>
        </authorList>
    </citation>
    <scope>NUCLEOTIDE SEQUENCE</scope>
    <source>
        <strain evidence="2">BIM B-1768</strain>
    </source>
</reference>
<evidence type="ECO:0000256" key="1">
    <source>
        <dbReference type="SAM" id="MobiDB-lite"/>
    </source>
</evidence>
<dbReference type="Proteomes" id="UP001064933">
    <property type="component" value="Chromosome"/>
</dbReference>
<feature type="compositionally biased region" description="Low complexity" evidence="1">
    <location>
        <begin position="78"/>
        <end position="91"/>
    </location>
</feature>
<accession>A0ABY6B2Z8</accession>
<keyword evidence="3" id="KW-1185">Reference proteome</keyword>
<evidence type="ECO:0000313" key="2">
    <source>
        <dbReference type="EMBL" id="UXH77660.1"/>
    </source>
</evidence>
<sequence>MAGQLKRVGPVPLTALAALTLLVLVLHLWLLRGAQQLHDALLPELPEPDRLKAAFVRELKPAAPPTRAAPTPKPGTPKPGTLKPGTLKPGTPEAPPRRFNPVLPPAAIGDGAPAPLPRDVAASDPPPVVEALAAPPALAVSDAVGDWVPGLEWPLSTELRYQLTGFYRGAVYGQARVQWLREASHYQVHLDAEIGPSFAPLMSRRMSSDGEVTPIGLVPRRYDEQTGGLAGSKRRSTLVFENSGVRLVDGRREPVADGTQDAASQFVQLTWMFLTGRHAAQPGWQVPMSLALPQHVHLWRYEVVAQEDVQTPMGPIPAWHIDSRMDDTRGDMQAEIWLAPSLQYLPVRIRIWQNREGGDPTHLDLVLKQPPLQAMAPATLPAGAASGVSAPSGGASP</sequence>
<gene>
    <name evidence="2" type="ORF">N4261_22170</name>
</gene>
<organism evidence="2 3">
    <name type="scientific">Roseateles amylovorans</name>
    <dbReference type="NCBI Taxonomy" id="2978473"/>
    <lineage>
        <taxon>Bacteria</taxon>
        <taxon>Pseudomonadati</taxon>
        <taxon>Pseudomonadota</taxon>
        <taxon>Betaproteobacteria</taxon>
        <taxon>Burkholderiales</taxon>
        <taxon>Sphaerotilaceae</taxon>
        <taxon>Roseateles</taxon>
    </lineage>
</organism>
<feature type="region of interest" description="Disordered" evidence="1">
    <location>
        <begin position="61"/>
        <end position="122"/>
    </location>
</feature>
<dbReference type="Pfam" id="PF11306">
    <property type="entry name" value="DUF3108"/>
    <property type="match status" value="1"/>
</dbReference>
<dbReference type="RefSeq" id="WP_261757413.1">
    <property type="nucleotide sequence ID" value="NZ_CP104562.2"/>
</dbReference>
<dbReference type="InterPro" id="IPR021457">
    <property type="entry name" value="DUF3108"/>
</dbReference>
<protein>
    <submittedName>
        <fullName evidence="2">DUF3108 domain-containing protein</fullName>
    </submittedName>
</protein>